<evidence type="ECO:0000256" key="2">
    <source>
        <dbReference type="SAM" id="SignalP"/>
    </source>
</evidence>
<feature type="chain" id="PRO_5043799325" description="Secreted protein" evidence="2">
    <location>
        <begin position="17"/>
        <end position="220"/>
    </location>
</feature>
<evidence type="ECO:0000256" key="1">
    <source>
        <dbReference type="SAM" id="MobiDB-lite"/>
    </source>
</evidence>
<evidence type="ECO:0000313" key="3">
    <source>
        <dbReference type="EMBL" id="KAK7023983.1"/>
    </source>
</evidence>
<keyword evidence="4" id="KW-1185">Reference proteome</keyword>
<dbReference type="EMBL" id="JAWWNJ010000035">
    <property type="protein sequence ID" value="KAK7023983.1"/>
    <property type="molecule type" value="Genomic_DNA"/>
</dbReference>
<evidence type="ECO:0000313" key="4">
    <source>
        <dbReference type="Proteomes" id="UP001362999"/>
    </source>
</evidence>
<comment type="caution">
    <text evidence="3">The sequence shown here is derived from an EMBL/GenBank/DDBJ whole genome shotgun (WGS) entry which is preliminary data.</text>
</comment>
<gene>
    <name evidence="3" type="ORF">R3P38DRAFT_2779458</name>
</gene>
<accession>A0AAW0BCX1</accession>
<dbReference type="AlphaFoldDB" id="A0AAW0BCX1"/>
<feature type="region of interest" description="Disordered" evidence="1">
    <location>
        <begin position="35"/>
        <end position="66"/>
    </location>
</feature>
<dbReference type="Proteomes" id="UP001362999">
    <property type="component" value="Unassembled WGS sequence"/>
</dbReference>
<protein>
    <recommendedName>
        <fullName evidence="5">Secreted protein</fullName>
    </recommendedName>
</protein>
<feature type="compositionally biased region" description="Polar residues" evidence="1">
    <location>
        <begin position="35"/>
        <end position="45"/>
    </location>
</feature>
<organism evidence="3 4">
    <name type="scientific">Favolaschia claudopus</name>
    <dbReference type="NCBI Taxonomy" id="2862362"/>
    <lineage>
        <taxon>Eukaryota</taxon>
        <taxon>Fungi</taxon>
        <taxon>Dikarya</taxon>
        <taxon>Basidiomycota</taxon>
        <taxon>Agaricomycotina</taxon>
        <taxon>Agaricomycetes</taxon>
        <taxon>Agaricomycetidae</taxon>
        <taxon>Agaricales</taxon>
        <taxon>Marasmiineae</taxon>
        <taxon>Mycenaceae</taxon>
        <taxon>Favolaschia</taxon>
    </lineage>
</organism>
<name>A0AAW0BCX1_9AGAR</name>
<feature type="signal peptide" evidence="2">
    <location>
        <begin position="1"/>
        <end position="16"/>
    </location>
</feature>
<evidence type="ECO:0008006" key="5">
    <source>
        <dbReference type="Google" id="ProtNLM"/>
    </source>
</evidence>
<proteinExistence type="predicted"/>
<keyword evidence="2" id="KW-0732">Signal</keyword>
<feature type="compositionally biased region" description="Basic and acidic residues" evidence="1">
    <location>
        <begin position="46"/>
        <end position="66"/>
    </location>
</feature>
<sequence>MVKALLSCGLVDMVLRAHLVCAHCKVNSSTASEVLSSGGQSQGRYNQREQQKQEDGDRPADSGQEMRQKQQSQTCIWWPRVLPCLEHKKFNIPRISCVLGNLRDSSGSCQIFSYKRAVLNCEVESRDHLIAIGRVGIRPFPINPRHRGVAGTEKSVISRAIRCPETASGGRGFYLVWNTKSSIFPEFRVSWEISETLQALAKFSPTSAPSLTVRLSHVTT</sequence>
<reference evidence="3 4" key="1">
    <citation type="journal article" date="2024" name="J Genomics">
        <title>Draft genome sequencing and assembly of Favolaschia claudopus CIRM-BRFM 2984 isolated from oak limbs.</title>
        <authorList>
            <person name="Navarro D."/>
            <person name="Drula E."/>
            <person name="Chaduli D."/>
            <person name="Cazenave R."/>
            <person name="Ahrendt S."/>
            <person name="Wang J."/>
            <person name="Lipzen A."/>
            <person name="Daum C."/>
            <person name="Barry K."/>
            <person name="Grigoriev I.V."/>
            <person name="Favel A."/>
            <person name="Rosso M.N."/>
            <person name="Martin F."/>
        </authorList>
    </citation>
    <scope>NUCLEOTIDE SEQUENCE [LARGE SCALE GENOMIC DNA]</scope>
    <source>
        <strain evidence="3 4">CIRM-BRFM 2984</strain>
    </source>
</reference>